<name>A0ACB6FVJ6_9PLEO</name>
<keyword evidence="2" id="KW-1185">Reference proteome</keyword>
<evidence type="ECO:0000313" key="2">
    <source>
        <dbReference type="Proteomes" id="UP000293547"/>
    </source>
</evidence>
<gene>
    <name evidence="1" type="ORF">AG0111_0g3374</name>
</gene>
<reference evidence="1 2" key="1">
    <citation type="journal article" date="2019" name="bioRxiv">
        <title>Genomics, evolutionary history and diagnostics of the Alternaria alternata species group including apple and Asian pear pathotypes.</title>
        <authorList>
            <person name="Armitage A.D."/>
            <person name="Cockerton H.M."/>
            <person name="Sreenivasaprasad S."/>
            <person name="Woodhall J.W."/>
            <person name="Lane C.R."/>
            <person name="Harrison R.J."/>
            <person name="Clarkson J.P."/>
        </authorList>
    </citation>
    <scope>NUCLEOTIDE SEQUENCE [LARGE SCALE GENOMIC DNA]</scope>
    <source>
        <strain evidence="1 2">FERA 650</strain>
    </source>
</reference>
<sequence>MAIHDDYPGLTVRIICDSKPIEEHMYKEEEEEPNTTTRYIECQSHAEFAIETMFRPPFAPLDLDVAIYLDGVRVSGMPALKHEILNRIYTRSKTKWKEGGEWRASKFVFSDLNVVQEESEVLTEENLDALSQVGTISVVITPILSIQRKPESRGRKKELKEFGMISEETVKGDARSHAIWLAPAQAVKAPNRYSTTKAKEPLVTFRFKYRSIAALKSLGIVSRSSSPFQDTQPASITKGNTTKSSPDCCSRDTSSIVTPQAETASTTPGLLQQSPTPISQCMQSSLTKKDILVLIKHYRGSSDGLEGLPEKDLAILLSSYRGDRPDDTPTKQEPVLSENSVRVKRELFEDSVVSGSGKKRKMEVIVLDD</sequence>
<dbReference type="EMBL" id="PDWZ02000002">
    <property type="protein sequence ID" value="KAB2108424.1"/>
    <property type="molecule type" value="Genomic_DNA"/>
</dbReference>
<organism evidence="1 2">
    <name type="scientific">Alternaria gaisen</name>
    <dbReference type="NCBI Taxonomy" id="167740"/>
    <lineage>
        <taxon>Eukaryota</taxon>
        <taxon>Fungi</taxon>
        <taxon>Dikarya</taxon>
        <taxon>Ascomycota</taxon>
        <taxon>Pezizomycotina</taxon>
        <taxon>Dothideomycetes</taxon>
        <taxon>Pleosporomycetidae</taxon>
        <taxon>Pleosporales</taxon>
        <taxon>Pleosporineae</taxon>
        <taxon>Pleosporaceae</taxon>
        <taxon>Alternaria</taxon>
        <taxon>Alternaria sect. Alternaria</taxon>
    </lineage>
</organism>
<dbReference type="Proteomes" id="UP000293547">
    <property type="component" value="Unassembled WGS sequence"/>
</dbReference>
<comment type="caution">
    <text evidence="1">The sequence shown here is derived from an EMBL/GenBank/DDBJ whole genome shotgun (WGS) entry which is preliminary data.</text>
</comment>
<accession>A0ACB6FVJ6</accession>
<protein>
    <submittedName>
        <fullName evidence="1">Uncharacterized protein</fullName>
    </submittedName>
</protein>
<proteinExistence type="predicted"/>
<evidence type="ECO:0000313" key="1">
    <source>
        <dbReference type="EMBL" id="KAB2108424.1"/>
    </source>
</evidence>